<dbReference type="PRINTS" id="PR00410">
    <property type="entry name" value="PHEHYDRXLASE"/>
</dbReference>
<keyword evidence="6" id="KW-0560">Oxidoreductase</keyword>
<evidence type="ECO:0000256" key="7">
    <source>
        <dbReference type="ARBA" id="ARBA00023004"/>
    </source>
</evidence>
<evidence type="ECO:0000313" key="11">
    <source>
        <dbReference type="EMBL" id="APH02443.1"/>
    </source>
</evidence>
<reference evidence="11 12" key="1">
    <citation type="submission" date="2015-11" db="EMBL/GenBank/DDBJ databases">
        <authorList>
            <person name="Zhang Y."/>
            <person name="Guo Z."/>
        </authorList>
    </citation>
    <scope>NUCLEOTIDE SEQUENCE [LARGE SCALE GENOMIC DNA]</scope>
    <source>
        <strain evidence="11 12">YFY001</strain>
    </source>
</reference>
<dbReference type="CDD" id="cd06214">
    <property type="entry name" value="PA_degradation_oxidoreductase_like"/>
    <property type="match status" value="1"/>
</dbReference>
<keyword evidence="12" id="KW-1185">Reference proteome</keyword>
<dbReference type="CDD" id="cd00207">
    <property type="entry name" value="fer2"/>
    <property type="match status" value="1"/>
</dbReference>
<keyword evidence="8" id="KW-0411">Iron-sulfur</keyword>
<evidence type="ECO:0000256" key="4">
    <source>
        <dbReference type="ARBA" id="ARBA00022723"/>
    </source>
</evidence>
<evidence type="ECO:0000256" key="5">
    <source>
        <dbReference type="ARBA" id="ARBA00022827"/>
    </source>
</evidence>
<dbReference type="Gene3D" id="3.10.20.30">
    <property type="match status" value="1"/>
</dbReference>
<dbReference type="InterPro" id="IPR006058">
    <property type="entry name" value="2Fe2S_fd_BS"/>
</dbReference>
<evidence type="ECO:0000256" key="1">
    <source>
        <dbReference type="ARBA" id="ARBA00001974"/>
    </source>
</evidence>
<dbReference type="GO" id="GO:0050660">
    <property type="term" value="F:flavin adenine dinucleotide binding"/>
    <property type="evidence" value="ECO:0007669"/>
    <property type="project" value="TreeGrafter"/>
</dbReference>
<dbReference type="PROSITE" id="PS00197">
    <property type="entry name" value="2FE2S_FER_1"/>
    <property type="match status" value="1"/>
</dbReference>
<feature type="domain" description="FAD-binding FR-type" evidence="10">
    <location>
        <begin position="7"/>
        <end position="110"/>
    </location>
</feature>
<dbReference type="PANTHER" id="PTHR47354">
    <property type="entry name" value="NADH OXIDOREDUCTASE HCR"/>
    <property type="match status" value="1"/>
</dbReference>
<dbReference type="InterPro" id="IPR001433">
    <property type="entry name" value="OxRdtase_FAD/NAD-bd"/>
</dbReference>
<proteinExistence type="predicted"/>
<keyword evidence="3" id="KW-0001">2Fe-2S</keyword>
<feature type="domain" description="2Fe-2S ferredoxin-type" evidence="9">
    <location>
        <begin position="259"/>
        <end position="346"/>
    </location>
</feature>
<evidence type="ECO:0000256" key="3">
    <source>
        <dbReference type="ARBA" id="ARBA00022714"/>
    </source>
</evidence>
<keyword evidence="7" id="KW-0408">Iron</keyword>
<dbReference type="Gene3D" id="2.40.30.10">
    <property type="entry name" value="Translation factors"/>
    <property type="match status" value="1"/>
</dbReference>
<dbReference type="InterPro" id="IPR001041">
    <property type="entry name" value="2Fe-2S_ferredoxin-type"/>
</dbReference>
<dbReference type="InterPro" id="IPR036010">
    <property type="entry name" value="2Fe-2S_ferredoxin-like_sf"/>
</dbReference>
<dbReference type="GO" id="GO:0016491">
    <property type="term" value="F:oxidoreductase activity"/>
    <property type="evidence" value="ECO:0007669"/>
    <property type="project" value="UniProtKB-KW"/>
</dbReference>
<dbReference type="Pfam" id="PF00175">
    <property type="entry name" value="NAD_binding_1"/>
    <property type="match status" value="1"/>
</dbReference>
<dbReference type="InterPro" id="IPR017927">
    <property type="entry name" value="FAD-bd_FR_type"/>
</dbReference>
<keyword evidence="4" id="KW-0479">Metal-binding</keyword>
<dbReference type="PANTHER" id="PTHR47354:SF8">
    <property type="entry name" value="1,2-PHENYLACETYL-COA EPOXIDASE, SUBUNIT E"/>
    <property type="match status" value="1"/>
</dbReference>
<dbReference type="Gene3D" id="3.40.50.80">
    <property type="entry name" value="Nucleotide-binding domain of ferredoxin-NADP reductase (FNR) module"/>
    <property type="match status" value="1"/>
</dbReference>
<dbReference type="InterPro" id="IPR017938">
    <property type="entry name" value="Riboflavin_synthase-like_b-brl"/>
</dbReference>
<dbReference type="SUPFAM" id="SSF63380">
    <property type="entry name" value="Riboflavin synthase domain-like"/>
    <property type="match status" value="1"/>
</dbReference>
<dbReference type="KEGG" id="jte:ASJ30_13640"/>
<protein>
    <submittedName>
        <fullName evidence="11">3-ketosteroid-9-alpha-hydroxylase</fullName>
    </submittedName>
</protein>
<keyword evidence="2" id="KW-0285">Flavoprotein</keyword>
<evidence type="ECO:0000259" key="10">
    <source>
        <dbReference type="PROSITE" id="PS51384"/>
    </source>
</evidence>
<evidence type="ECO:0000256" key="6">
    <source>
        <dbReference type="ARBA" id="ARBA00023002"/>
    </source>
</evidence>
<comment type="cofactor">
    <cofactor evidence="1">
        <name>FAD</name>
        <dbReference type="ChEBI" id="CHEBI:57692"/>
    </cofactor>
</comment>
<gene>
    <name evidence="11" type="ORF">ASJ30_13640</name>
</gene>
<evidence type="ECO:0000259" key="9">
    <source>
        <dbReference type="PROSITE" id="PS51085"/>
    </source>
</evidence>
<dbReference type="AlphaFoldDB" id="A0A1L3MJ84"/>
<dbReference type="SUPFAM" id="SSF52343">
    <property type="entry name" value="Ferredoxin reductase-like, C-terminal NADP-linked domain"/>
    <property type="match status" value="1"/>
</dbReference>
<dbReference type="PROSITE" id="PS51085">
    <property type="entry name" value="2FE2S_FER_2"/>
    <property type="match status" value="1"/>
</dbReference>
<name>A0A1L3MJ84_9MICO</name>
<dbReference type="Pfam" id="PF00111">
    <property type="entry name" value="Fer2"/>
    <property type="match status" value="1"/>
</dbReference>
<dbReference type="GO" id="GO:0051537">
    <property type="term" value="F:2 iron, 2 sulfur cluster binding"/>
    <property type="evidence" value="ECO:0007669"/>
    <property type="project" value="UniProtKB-KW"/>
</dbReference>
<keyword evidence="5" id="KW-0274">FAD</keyword>
<evidence type="ECO:0000256" key="2">
    <source>
        <dbReference type="ARBA" id="ARBA00022630"/>
    </source>
</evidence>
<dbReference type="InterPro" id="IPR012675">
    <property type="entry name" value="Beta-grasp_dom_sf"/>
</dbReference>
<dbReference type="InterPro" id="IPR050415">
    <property type="entry name" value="MRET"/>
</dbReference>
<evidence type="ECO:0000256" key="8">
    <source>
        <dbReference type="ARBA" id="ARBA00023014"/>
    </source>
</evidence>
<dbReference type="InterPro" id="IPR039261">
    <property type="entry name" value="FNR_nucleotide-bd"/>
</dbReference>
<dbReference type="GO" id="GO:0046872">
    <property type="term" value="F:metal ion binding"/>
    <property type="evidence" value="ECO:0007669"/>
    <property type="project" value="UniProtKB-KW"/>
</dbReference>
<dbReference type="PROSITE" id="PS51384">
    <property type="entry name" value="FAD_FR"/>
    <property type="match status" value="1"/>
</dbReference>
<sequence>MTTAATTRARTLTVERVVAETEDSITIELERPDDPVFTAEPGQFLTLRIPSERTGSVARCYSLCSMPDEPVLAVTVRRTAEGYASNWLCDNIRADSKLEVLPPSGVFVPRSMDEDLLLIAGGSGITPIMSILRTVLVAGSAHITLLYANRDERSVIFAARLARLAEAYPDRLTVIHWLASLQGHPGPATLTPLLAPHTGCEAFICGPEPFMEAANAALDALGVHGDRIHRERFLSLSGDPFEEPELYLDAAGEADADEAGLTVSLDGLVHQLSWPRPLTLIELLIAKGIEAPYSCREGECGSCACTLLEGSVDMARSDTLDAADIADGYILGCQARPTSDEVVIEF</sequence>
<organism evidence="11 12">
    <name type="scientific">Janibacter indicus</name>
    <dbReference type="NCBI Taxonomy" id="857417"/>
    <lineage>
        <taxon>Bacteria</taxon>
        <taxon>Bacillati</taxon>
        <taxon>Actinomycetota</taxon>
        <taxon>Actinomycetes</taxon>
        <taxon>Micrococcales</taxon>
        <taxon>Intrasporangiaceae</taxon>
        <taxon>Janibacter</taxon>
    </lineage>
</organism>
<evidence type="ECO:0000313" key="12">
    <source>
        <dbReference type="Proteomes" id="UP000182938"/>
    </source>
</evidence>
<dbReference type="SUPFAM" id="SSF54292">
    <property type="entry name" value="2Fe-2S ferredoxin-like"/>
    <property type="match status" value="1"/>
</dbReference>
<dbReference type="Proteomes" id="UP000182938">
    <property type="component" value="Chromosome"/>
</dbReference>
<accession>A0A1L3MJ84</accession>
<dbReference type="EMBL" id="CP013290">
    <property type="protein sequence ID" value="APH02443.1"/>
    <property type="molecule type" value="Genomic_DNA"/>
</dbReference>